<dbReference type="KEGG" id="sawl:NGM29_11680"/>
<dbReference type="Pfam" id="PF01370">
    <property type="entry name" value="Epimerase"/>
    <property type="match status" value="1"/>
</dbReference>
<dbReference type="Gene3D" id="3.40.50.720">
    <property type="entry name" value="NAD(P)-binding Rossmann-like Domain"/>
    <property type="match status" value="1"/>
</dbReference>
<name>A0A9E7SSF1_9EURY</name>
<evidence type="ECO:0000313" key="3">
    <source>
        <dbReference type="Proteomes" id="UP001056855"/>
    </source>
</evidence>
<keyword evidence="3" id="KW-1185">Reference proteome</keyword>
<reference evidence="2" key="1">
    <citation type="submission" date="2022-06" db="EMBL/GenBank/DDBJ databases">
        <title>Diverse halophilic archaea isolated from saline environments.</title>
        <authorList>
            <person name="Cui H.-L."/>
        </authorList>
    </citation>
    <scope>NUCLEOTIDE SEQUENCE</scope>
    <source>
        <strain evidence="2">WLHS1</strain>
    </source>
</reference>
<evidence type="ECO:0000313" key="2">
    <source>
        <dbReference type="EMBL" id="UTF52449.1"/>
    </source>
</evidence>
<dbReference type="InterPro" id="IPR001509">
    <property type="entry name" value="Epimerase_deHydtase"/>
</dbReference>
<gene>
    <name evidence="2" type="ORF">NGM29_11680</name>
</gene>
<dbReference type="GeneID" id="73290716"/>
<sequence>MSDGNQISSTVTSEAQLEELLSEPYPEDVEFARQLEGDVMVLGAGGKMGPTLIRRMLRAISEAESDSTVYAVSRYSDSSVEERLQSWGAETIRADLLKEGALESLPDCENVIYLVGMKFGTTGQEPKTWAINAYLPGRIASRFEDSRITALSTGNVYPPVPVDSGGSVETDETGPVGEYAQSCLGRERVFQHFTKENGTPTCLLRLNYAVELRYGVLLDLAKRVYAEEPVPLEMGHVNVIWQGDANSACFRSLELADSPAEILNVTGPSVLSVRDLAEQFADEFGCDVTFEGEEKETALLNDASRCQERFAVPKMPVDDVVELVASWVEQDGPTLGKPTKFHVRDGEF</sequence>
<organism evidence="2 3">
    <name type="scientific">Natronosalvus rutilus</name>
    <dbReference type="NCBI Taxonomy" id="2953753"/>
    <lineage>
        <taxon>Archaea</taxon>
        <taxon>Methanobacteriati</taxon>
        <taxon>Methanobacteriota</taxon>
        <taxon>Stenosarchaea group</taxon>
        <taxon>Halobacteria</taxon>
        <taxon>Halobacteriales</taxon>
        <taxon>Natrialbaceae</taxon>
        <taxon>Natronosalvus</taxon>
    </lineage>
</organism>
<protein>
    <submittedName>
        <fullName evidence="2">NAD-dependent epimerase/dehydratase family protein</fullName>
    </submittedName>
</protein>
<dbReference type="RefSeq" id="WP_254156377.1">
    <property type="nucleotide sequence ID" value="NZ_CP100355.1"/>
</dbReference>
<dbReference type="AlphaFoldDB" id="A0A9E7SSF1"/>
<dbReference type="EMBL" id="CP100355">
    <property type="protein sequence ID" value="UTF52449.1"/>
    <property type="molecule type" value="Genomic_DNA"/>
</dbReference>
<dbReference type="Proteomes" id="UP001056855">
    <property type="component" value="Chromosome"/>
</dbReference>
<dbReference type="InterPro" id="IPR036291">
    <property type="entry name" value="NAD(P)-bd_dom_sf"/>
</dbReference>
<evidence type="ECO:0000259" key="1">
    <source>
        <dbReference type="Pfam" id="PF01370"/>
    </source>
</evidence>
<proteinExistence type="predicted"/>
<accession>A0A9E7SSF1</accession>
<dbReference type="SUPFAM" id="SSF51735">
    <property type="entry name" value="NAD(P)-binding Rossmann-fold domains"/>
    <property type="match status" value="1"/>
</dbReference>
<feature type="domain" description="NAD-dependent epimerase/dehydratase" evidence="1">
    <location>
        <begin position="39"/>
        <end position="206"/>
    </location>
</feature>